<evidence type="ECO:0000313" key="3">
    <source>
        <dbReference type="Proteomes" id="UP000646548"/>
    </source>
</evidence>
<accession>A0A834F7F7</accession>
<feature type="region of interest" description="Disordered" evidence="1">
    <location>
        <begin position="1"/>
        <end position="74"/>
    </location>
</feature>
<dbReference type="Proteomes" id="UP000646548">
    <property type="component" value="Unassembled WGS sequence"/>
</dbReference>
<dbReference type="EMBL" id="WKFB01000510">
    <property type="protein sequence ID" value="KAF6720947.1"/>
    <property type="molecule type" value="Genomic_DNA"/>
</dbReference>
<organism evidence="2 3">
    <name type="scientific">Oryzias melastigma</name>
    <name type="common">Marine medaka</name>
    <dbReference type="NCBI Taxonomy" id="30732"/>
    <lineage>
        <taxon>Eukaryota</taxon>
        <taxon>Metazoa</taxon>
        <taxon>Chordata</taxon>
        <taxon>Craniata</taxon>
        <taxon>Vertebrata</taxon>
        <taxon>Euteleostomi</taxon>
        <taxon>Actinopterygii</taxon>
        <taxon>Neopterygii</taxon>
        <taxon>Teleostei</taxon>
        <taxon>Neoteleostei</taxon>
        <taxon>Acanthomorphata</taxon>
        <taxon>Ovalentaria</taxon>
        <taxon>Atherinomorphae</taxon>
        <taxon>Beloniformes</taxon>
        <taxon>Adrianichthyidae</taxon>
        <taxon>Oryziinae</taxon>
        <taxon>Oryzias</taxon>
    </lineage>
</organism>
<protein>
    <submittedName>
        <fullName evidence="2">Uncharacterized protein</fullName>
    </submittedName>
</protein>
<sequence>MAHLAAVLPSHHSCLSETESRSPQSVVSWSPTAACPSTSIRFLPPVDPPQPPLRHQILHYRPERGGKWSLPRRP</sequence>
<gene>
    <name evidence="2" type="ORF">FQA47_001131</name>
</gene>
<feature type="compositionally biased region" description="Polar residues" evidence="1">
    <location>
        <begin position="13"/>
        <end position="40"/>
    </location>
</feature>
<proteinExistence type="predicted"/>
<comment type="caution">
    <text evidence="2">The sequence shown here is derived from an EMBL/GenBank/DDBJ whole genome shotgun (WGS) entry which is preliminary data.</text>
</comment>
<name>A0A834F7F7_ORYME</name>
<evidence type="ECO:0000256" key="1">
    <source>
        <dbReference type="SAM" id="MobiDB-lite"/>
    </source>
</evidence>
<reference evidence="2" key="1">
    <citation type="journal article" name="BMC Genomics">
        <title>Long-read sequencing and de novo genome assembly of marine medaka (Oryzias melastigma).</title>
        <authorList>
            <person name="Liang P."/>
            <person name="Saqib H.S.A."/>
            <person name="Ni X."/>
            <person name="Shen Y."/>
        </authorList>
    </citation>
    <scope>NUCLEOTIDE SEQUENCE</scope>
    <source>
        <strain evidence="2">Bigg-433</strain>
    </source>
</reference>
<dbReference type="AlphaFoldDB" id="A0A834F7F7"/>
<evidence type="ECO:0000313" key="2">
    <source>
        <dbReference type="EMBL" id="KAF6720947.1"/>
    </source>
</evidence>